<proteinExistence type="predicted"/>
<comment type="caution">
    <text evidence="1">The sequence shown here is derived from an EMBL/GenBank/DDBJ whole genome shotgun (WGS) entry which is preliminary data.</text>
</comment>
<dbReference type="OrthoDB" id="28996at135625"/>
<dbReference type="RefSeq" id="WP_042802925.1">
    <property type="nucleotide sequence ID" value="NZ_AVSP01000021.1"/>
</dbReference>
<keyword evidence="2" id="KW-1185">Reference proteome</keyword>
<gene>
    <name evidence="1" type="ORF">AK33_06690</name>
</gene>
<evidence type="ECO:0000313" key="2">
    <source>
        <dbReference type="Proteomes" id="UP000054123"/>
    </source>
</evidence>
<sequence>MITDKFIIRKADNILFKNEIAIFHPMYFQPSENISAISIENTKILVLPEDRYKLLNYVCHKIDHQIKKIKIIICLYQQPDTKFIKHKGGWGILRSQFIDIDKIAEKKEIVIKKNKGLNFILEGEVNIEDDLILKRILDFTSVIYFSTECGQTIYPKIESHDDWINYMLDIGGSVLFFLGLGLEAACEIVVMKKSKDILKLLE</sequence>
<dbReference type="PATRIC" id="fig|1450449.3.peg.1313"/>
<organism evidence="1 2">
    <name type="scientific">Mannheimia granulomatis</name>
    <dbReference type="NCBI Taxonomy" id="85402"/>
    <lineage>
        <taxon>Bacteria</taxon>
        <taxon>Pseudomonadati</taxon>
        <taxon>Pseudomonadota</taxon>
        <taxon>Gammaproteobacteria</taxon>
        <taxon>Pasteurellales</taxon>
        <taxon>Pasteurellaceae</taxon>
        <taxon>Mannheimia</taxon>
    </lineage>
</organism>
<dbReference type="EMBL" id="JANJ01000005">
    <property type="protein sequence ID" value="EXI62122.1"/>
    <property type="molecule type" value="Genomic_DNA"/>
</dbReference>
<dbReference type="AlphaFoldDB" id="A0A011NC07"/>
<dbReference type="Proteomes" id="UP000054123">
    <property type="component" value="Unassembled WGS sequence"/>
</dbReference>
<evidence type="ECO:0000313" key="1">
    <source>
        <dbReference type="EMBL" id="EXI62122.1"/>
    </source>
</evidence>
<accession>A0A011NC07</accession>
<name>A0A011NC07_9PAST</name>
<protein>
    <submittedName>
        <fullName evidence="1">Uncharacterized protein</fullName>
    </submittedName>
</protein>
<reference evidence="1 2" key="1">
    <citation type="journal article" date="2014" name="Genome Announc.">
        <title>Genome Sequence of a Presumptive Mannheimia haemolytica Strain with an A1/A6-Cross-Reactive Serotype from a White-Tailed Deer (Odocoileus virginianus).</title>
        <authorList>
            <person name="Lawrence P.K."/>
            <person name="Bey R.F."/>
            <person name="Wiener B."/>
            <person name="Kittichotirat W."/>
            <person name="Bumgarner R.E."/>
        </authorList>
    </citation>
    <scope>NUCLEOTIDE SEQUENCE [LARGE SCALE GENOMIC DNA]</scope>
    <source>
        <strain evidence="1 2">PKL10</strain>
    </source>
</reference>